<dbReference type="AlphaFoldDB" id="A0A7C1VR25"/>
<gene>
    <name evidence="1" type="ORF">ENI26_04810</name>
</gene>
<dbReference type="InterPro" id="IPR027417">
    <property type="entry name" value="P-loop_NTPase"/>
</dbReference>
<evidence type="ECO:0000313" key="1">
    <source>
        <dbReference type="EMBL" id="HEC73680.1"/>
    </source>
</evidence>
<organism evidence="1">
    <name type="scientific">Methylophaga aminisulfidivorans</name>
    <dbReference type="NCBI Taxonomy" id="230105"/>
    <lineage>
        <taxon>Bacteria</taxon>
        <taxon>Pseudomonadati</taxon>
        <taxon>Pseudomonadota</taxon>
        <taxon>Gammaproteobacteria</taxon>
        <taxon>Thiotrichales</taxon>
        <taxon>Piscirickettsiaceae</taxon>
        <taxon>Methylophaga</taxon>
    </lineage>
</organism>
<dbReference type="Gene3D" id="3.40.50.300">
    <property type="entry name" value="P-loop containing nucleotide triphosphate hydrolases"/>
    <property type="match status" value="1"/>
</dbReference>
<proteinExistence type="predicted"/>
<protein>
    <recommendedName>
        <fullName evidence="2">Serine kinase</fullName>
    </recommendedName>
</protein>
<comment type="caution">
    <text evidence="1">The sequence shown here is derived from an EMBL/GenBank/DDBJ whole genome shotgun (WGS) entry which is preliminary data.</text>
</comment>
<sequence length="300" mass="33431">MQTYHYNICGLTVEFPWKIDYFPTSNQTPDVFIQFGVASPPSKEVMLYQGPYCQVAPNHFFLSIDNIANFMVRDGNLITIEPQGNIDTDSLKTFVLSSCLGVLLIQRNLLVLHAAVLKKNGKTVAFGGGPGCGKSTLSALLLKSGAGVLADNIAVICFDNKTTAMTLPSFPNIHLWQSTLDKLAINGYNSKKIRPEINKYVINIGADFVNTPQPLSSLCILSPWNKREIHFEQITGAEKIFQLTNVSFRTKITRGLGMDQQHFKHISALSNTINMVKLSYPQDWALNSTLINHIDEYLFK</sequence>
<dbReference type="SUPFAM" id="SSF53795">
    <property type="entry name" value="PEP carboxykinase-like"/>
    <property type="match status" value="1"/>
</dbReference>
<name>A0A7C1VR25_9GAMM</name>
<dbReference type="EMBL" id="DRHY01000102">
    <property type="protein sequence ID" value="HEC73680.1"/>
    <property type="molecule type" value="Genomic_DNA"/>
</dbReference>
<evidence type="ECO:0008006" key="2">
    <source>
        <dbReference type="Google" id="ProtNLM"/>
    </source>
</evidence>
<reference evidence="1" key="1">
    <citation type="journal article" date="2020" name="mSystems">
        <title>Genome- and Community-Level Interaction Insights into Carbon Utilization and Element Cycling Functions of Hydrothermarchaeota in Hydrothermal Sediment.</title>
        <authorList>
            <person name="Zhou Z."/>
            <person name="Liu Y."/>
            <person name="Xu W."/>
            <person name="Pan J."/>
            <person name="Luo Z.H."/>
            <person name="Li M."/>
        </authorList>
    </citation>
    <scope>NUCLEOTIDE SEQUENCE [LARGE SCALE GENOMIC DNA]</scope>
    <source>
        <strain evidence="1">HyVt-380</strain>
    </source>
</reference>
<dbReference type="Proteomes" id="UP000886384">
    <property type="component" value="Unassembled WGS sequence"/>
</dbReference>
<accession>A0A7C1VR25</accession>